<evidence type="ECO:0000256" key="1">
    <source>
        <dbReference type="SAM" id="MobiDB-lite"/>
    </source>
</evidence>
<reference evidence="2 3" key="1">
    <citation type="submission" date="2018-08" db="EMBL/GenBank/DDBJ databases">
        <title>Genome and evolution of the arbuscular mycorrhizal fungus Diversispora epigaea (formerly Glomus versiforme) and its bacterial endosymbionts.</title>
        <authorList>
            <person name="Sun X."/>
            <person name="Fei Z."/>
            <person name="Harrison M."/>
        </authorList>
    </citation>
    <scope>NUCLEOTIDE SEQUENCE [LARGE SCALE GENOMIC DNA]</scope>
    <source>
        <strain evidence="2 3">IT104</strain>
    </source>
</reference>
<dbReference type="EMBL" id="PQFF01000082">
    <property type="protein sequence ID" value="RHZ84040.1"/>
    <property type="molecule type" value="Genomic_DNA"/>
</dbReference>
<proteinExistence type="predicted"/>
<evidence type="ECO:0000313" key="2">
    <source>
        <dbReference type="EMBL" id="RHZ84040.1"/>
    </source>
</evidence>
<sequence length="313" mass="36107">MAHGRKKDEEVEEDESNAQISLNLSIGAIQSVFKGATTYTNEVFTTDTENLKRKRSLENLDSEPSQTPENQIKSSSISSEDTNVDECEENSEKEKSEDFIENCNLSDDEYEERLIEANIVNISASRSLANKDLLKISKERVKSIPFPNINTTGLKIWIKKIYMRNIHDTLSNLRATTEINGWAWESAFTFPGLFVSQWKENDFPSTKWRRELVYYTNAYARKADGILFNYDDNDHEFLIFENISPPLETKNRNICDIRSFSFTNITDIINLLFTVKAVFESNKNVLYEYDLSCMGTDENVIPVHEWLALDENI</sequence>
<feature type="compositionally biased region" description="Polar residues" evidence="1">
    <location>
        <begin position="62"/>
        <end position="81"/>
    </location>
</feature>
<organism evidence="2 3">
    <name type="scientific">Diversispora epigaea</name>
    <dbReference type="NCBI Taxonomy" id="1348612"/>
    <lineage>
        <taxon>Eukaryota</taxon>
        <taxon>Fungi</taxon>
        <taxon>Fungi incertae sedis</taxon>
        <taxon>Mucoromycota</taxon>
        <taxon>Glomeromycotina</taxon>
        <taxon>Glomeromycetes</taxon>
        <taxon>Diversisporales</taxon>
        <taxon>Diversisporaceae</taxon>
        <taxon>Diversispora</taxon>
    </lineage>
</organism>
<keyword evidence="3" id="KW-1185">Reference proteome</keyword>
<dbReference type="Proteomes" id="UP000266861">
    <property type="component" value="Unassembled WGS sequence"/>
</dbReference>
<protein>
    <submittedName>
        <fullName evidence="2">Uncharacterized protein</fullName>
    </submittedName>
</protein>
<comment type="caution">
    <text evidence="2">The sequence shown here is derived from an EMBL/GenBank/DDBJ whole genome shotgun (WGS) entry which is preliminary data.</text>
</comment>
<name>A0A397JHD5_9GLOM</name>
<evidence type="ECO:0000313" key="3">
    <source>
        <dbReference type="Proteomes" id="UP000266861"/>
    </source>
</evidence>
<accession>A0A397JHD5</accession>
<gene>
    <name evidence="2" type="ORF">Glove_86g123</name>
</gene>
<dbReference type="OrthoDB" id="2349339at2759"/>
<feature type="region of interest" description="Disordered" evidence="1">
    <location>
        <begin position="54"/>
        <end position="99"/>
    </location>
</feature>
<dbReference type="AlphaFoldDB" id="A0A397JHD5"/>